<gene>
    <name evidence="1" type="ORF">Patl1_07611</name>
</gene>
<accession>A0ACC1AL95</accession>
<organism evidence="1 2">
    <name type="scientific">Pistacia atlantica</name>
    <dbReference type="NCBI Taxonomy" id="434234"/>
    <lineage>
        <taxon>Eukaryota</taxon>
        <taxon>Viridiplantae</taxon>
        <taxon>Streptophyta</taxon>
        <taxon>Embryophyta</taxon>
        <taxon>Tracheophyta</taxon>
        <taxon>Spermatophyta</taxon>
        <taxon>Magnoliopsida</taxon>
        <taxon>eudicotyledons</taxon>
        <taxon>Gunneridae</taxon>
        <taxon>Pentapetalae</taxon>
        <taxon>rosids</taxon>
        <taxon>malvids</taxon>
        <taxon>Sapindales</taxon>
        <taxon>Anacardiaceae</taxon>
        <taxon>Pistacia</taxon>
    </lineage>
</organism>
<dbReference type="Proteomes" id="UP001164250">
    <property type="component" value="Chromosome 10"/>
</dbReference>
<evidence type="ECO:0000313" key="2">
    <source>
        <dbReference type="Proteomes" id="UP001164250"/>
    </source>
</evidence>
<comment type="caution">
    <text evidence="1">The sequence shown here is derived from an EMBL/GenBank/DDBJ whole genome shotgun (WGS) entry which is preliminary data.</text>
</comment>
<proteinExistence type="predicted"/>
<dbReference type="EMBL" id="CM047906">
    <property type="protein sequence ID" value="KAJ0087452.1"/>
    <property type="molecule type" value="Genomic_DNA"/>
</dbReference>
<evidence type="ECO:0000313" key="1">
    <source>
        <dbReference type="EMBL" id="KAJ0087452.1"/>
    </source>
</evidence>
<reference evidence="2" key="1">
    <citation type="journal article" date="2023" name="G3 (Bethesda)">
        <title>Genome assembly and association tests identify interacting loci associated with vigor, precocity, and sex in interspecific pistachio rootstocks.</title>
        <authorList>
            <person name="Palmer W."/>
            <person name="Jacygrad E."/>
            <person name="Sagayaradj S."/>
            <person name="Cavanaugh K."/>
            <person name="Han R."/>
            <person name="Bertier L."/>
            <person name="Beede B."/>
            <person name="Kafkas S."/>
            <person name="Golino D."/>
            <person name="Preece J."/>
            <person name="Michelmore R."/>
        </authorList>
    </citation>
    <scope>NUCLEOTIDE SEQUENCE [LARGE SCALE GENOMIC DNA]</scope>
</reference>
<keyword evidence="2" id="KW-1185">Reference proteome</keyword>
<name>A0ACC1AL95_9ROSI</name>
<protein>
    <submittedName>
        <fullName evidence="1">Uncharacterized protein</fullName>
    </submittedName>
</protein>
<sequence>MVTVEEVCRAQRAEGTATVMVIGTANPPTIYEQSAYPNAYFRMTNSEHLTLVKNKMQRM</sequence>